<reference evidence="1" key="1">
    <citation type="journal article" date="2015" name="Genome Announc.">
        <title>Complete Genome Sequence of Yersinia ruckeri Strain CSF007-82, Etiologic Agent of Red Mouth Disease in Salmonid Fish.</title>
        <authorList>
            <person name="Nelson M.C."/>
            <person name="LaPatra S.E."/>
            <person name="Welch T.J."/>
            <person name="Graf J."/>
        </authorList>
    </citation>
    <scope>NUCLEOTIDE SEQUENCE</scope>
    <source>
        <strain evidence="1">CSF007-82</strain>
    </source>
</reference>
<evidence type="ECO:0000313" key="2">
    <source>
        <dbReference type="EMBL" id="SUQ01590.1"/>
    </source>
</evidence>
<dbReference type="SUPFAM" id="SSF55874">
    <property type="entry name" value="ATPase domain of HSP90 chaperone/DNA topoisomerase II/histidine kinase"/>
    <property type="match status" value="1"/>
</dbReference>
<protein>
    <submittedName>
        <fullName evidence="1">Uncharacterized protein</fullName>
    </submittedName>
</protein>
<dbReference type="OrthoDB" id="6858273at2"/>
<keyword evidence="3" id="KW-1185">Reference proteome</keyword>
<reference evidence="2 3" key="2">
    <citation type="submission" date="2018-06" db="EMBL/GenBank/DDBJ databases">
        <authorList>
            <consortium name="Pathogen Informatics"/>
            <person name="Doyle S."/>
        </authorList>
    </citation>
    <scope>NUCLEOTIDE SEQUENCE [LARGE SCALE GENOMIC DNA]</scope>
    <source>
        <strain evidence="2 3">NCTC10476</strain>
    </source>
</reference>
<proteinExistence type="predicted"/>
<dbReference type="InterPro" id="IPR036890">
    <property type="entry name" value="HATPase_C_sf"/>
</dbReference>
<dbReference type="RefSeq" id="WP_004718130.1">
    <property type="nucleotide sequence ID" value="NZ_CCYO01000004.1"/>
</dbReference>
<accession>A0A0A8VFB9</accession>
<organism evidence="1">
    <name type="scientific">Yersinia ruckeri</name>
    <dbReference type="NCBI Taxonomy" id="29486"/>
    <lineage>
        <taxon>Bacteria</taxon>
        <taxon>Pseudomonadati</taxon>
        <taxon>Pseudomonadota</taxon>
        <taxon>Gammaproteobacteria</taxon>
        <taxon>Enterobacterales</taxon>
        <taxon>Yersiniaceae</taxon>
        <taxon>Yersinia</taxon>
    </lineage>
</organism>
<dbReference type="EMBL" id="LN681231">
    <property type="protein sequence ID" value="CEK28492.1"/>
    <property type="molecule type" value="Genomic_DNA"/>
</dbReference>
<evidence type="ECO:0000313" key="1">
    <source>
        <dbReference type="EMBL" id="CEK28492.1"/>
    </source>
</evidence>
<dbReference type="AlphaFoldDB" id="A0A0A8VFB9"/>
<sequence length="369" mass="41839">MANKDREAVQNRIALKRWLNVLKRKDLTYHSYRPRKKGNQKSDYEYIKFPKNFCIYSPEKGKDYQETLSIITDIDNINKNSTTRVLLDFSHTEHLKVASMLILYAAVEDSISNGKTYKIVSLSKELKVNRIIKKSGFIRLCKRNIIPPNFDGEYIPVIASTGGEFRDEIVDFIQQKIYKNKMSAIKESIYGGAIHEAINNVAYHAYPSLNEGNKNKKWWMKCDLADDQLFLAIYDKGVGIPETVLNKSWFGDTLKTTYPELEAKVINELKGEGIAAVDIIRYKFGRVSDAMKIAISMAGDVTGTAASKHGQGSKSIKALVSSNEKGTLWIYSNNGLYKLKNGKVDTIELPKLLPGTLIQWNIKVEYDES</sequence>
<dbReference type="Proteomes" id="UP000255169">
    <property type="component" value="Unassembled WGS sequence"/>
</dbReference>
<name>A0A0A8VFB9_YERRU</name>
<gene>
    <name evidence="1" type="ORF">CSF007_13800</name>
    <name evidence="2" type="ORF">NCTC10476_02959</name>
</gene>
<evidence type="ECO:0000313" key="3">
    <source>
        <dbReference type="Proteomes" id="UP000255169"/>
    </source>
</evidence>
<dbReference type="EMBL" id="UHJG01000001">
    <property type="protein sequence ID" value="SUQ01590.1"/>
    <property type="molecule type" value="Genomic_DNA"/>
</dbReference>